<keyword evidence="2" id="KW-1185">Reference proteome</keyword>
<sequence length="97" mass="10966">YPLEILRCFLTVVPTAYKKKLLGSIESAAQAHTFASSCRFPLGRCREHYRLLCVCSTKFTTQVLLNIPDFLGKFSPGCQRGHFCESILVSIIFTFKT</sequence>
<name>A0A453DKM8_AEGTS</name>
<reference evidence="1" key="4">
    <citation type="submission" date="2019-03" db="UniProtKB">
        <authorList>
            <consortium name="EnsemblPlants"/>
        </authorList>
    </citation>
    <scope>IDENTIFICATION</scope>
</reference>
<protein>
    <submittedName>
        <fullName evidence="1">Uncharacterized protein</fullName>
    </submittedName>
</protein>
<reference evidence="2" key="1">
    <citation type="journal article" date="2014" name="Science">
        <title>Ancient hybridizations among the ancestral genomes of bread wheat.</title>
        <authorList>
            <consortium name="International Wheat Genome Sequencing Consortium,"/>
            <person name="Marcussen T."/>
            <person name="Sandve S.R."/>
            <person name="Heier L."/>
            <person name="Spannagl M."/>
            <person name="Pfeifer M."/>
            <person name="Jakobsen K.S."/>
            <person name="Wulff B.B."/>
            <person name="Steuernagel B."/>
            <person name="Mayer K.F."/>
            <person name="Olsen O.A."/>
        </authorList>
    </citation>
    <scope>NUCLEOTIDE SEQUENCE [LARGE SCALE GENOMIC DNA]</scope>
    <source>
        <strain evidence="2">cv. AL8/78</strain>
    </source>
</reference>
<accession>A0A453DKM8</accession>
<dbReference type="Proteomes" id="UP000015105">
    <property type="component" value="Chromosome 2D"/>
</dbReference>
<reference evidence="2" key="2">
    <citation type="journal article" date="2017" name="Nat. Plants">
        <title>The Aegilops tauschii genome reveals multiple impacts of transposons.</title>
        <authorList>
            <person name="Zhao G."/>
            <person name="Zou C."/>
            <person name="Li K."/>
            <person name="Wang K."/>
            <person name="Li T."/>
            <person name="Gao L."/>
            <person name="Zhang X."/>
            <person name="Wang H."/>
            <person name="Yang Z."/>
            <person name="Liu X."/>
            <person name="Jiang W."/>
            <person name="Mao L."/>
            <person name="Kong X."/>
            <person name="Jiao Y."/>
            <person name="Jia J."/>
        </authorList>
    </citation>
    <scope>NUCLEOTIDE SEQUENCE [LARGE SCALE GENOMIC DNA]</scope>
    <source>
        <strain evidence="2">cv. AL8/78</strain>
    </source>
</reference>
<evidence type="ECO:0000313" key="2">
    <source>
        <dbReference type="Proteomes" id="UP000015105"/>
    </source>
</evidence>
<dbReference type="AlphaFoldDB" id="A0A453DKM8"/>
<dbReference type="EnsemblPlants" id="AET2Gv21285600.26">
    <property type="protein sequence ID" value="AET2Gv21285600.26"/>
    <property type="gene ID" value="AET2Gv21285600"/>
</dbReference>
<dbReference type="Gramene" id="AET2Gv21285600.26">
    <property type="protein sequence ID" value="AET2Gv21285600.26"/>
    <property type="gene ID" value="AET2Gv21285600"/>
</dbReference>
<proteinExistence type="predicted"/>
<reference evidence="1" key="5">
    <citation type="journal article" date="2021" name="G3 (Bethesda)">
        <title>Aegilops tauschii genome assembly Aet v5.0 features greater sequence contiguity and improved annotation.</title>
        <authorList>
            <person name="Wang L."/>
            <person name="Zhu T."/>
            <person name="Rodriguez J.C."/>
            <person name="Deal K.R."/>
            <person name="Dubcovsky J."/>
            <person name="McGuire P.E."/>
            <person name="Lux T."/>
            <person name="Spannagl M."/>
            <person name="Mayer K.F.X."/>
            <person name="Baldrich P."/>
            <person name="Meyers B.C."/>
            <person name="Huo N."/>
            <person name="Gu Y.Q."/>
            <person name="Zhou H."/>
            <person name="Devos K.M."/>
            <person name="Bennetzen J.L."/>
            <person name="Unver T."/>
            <person name="Budak H."/>
            <person name="Gulick P.J."/>
            <person name="Galiba G."/>
            <person name="Kalapos B."/>
            <person name="Nelson D.R."/>
            <person name="Li P."/>
            <person name="You F.M."/>
            <person name="Luo M.C."/>
            <person name="Dvorak J."/>
        </authorList>
    </citation>
    <scope>NUCLEOTIDE SEQUENCE [LARGE SCALE GENOMIC DNA]</scope>
    <source>
        <strain evidence="1">cv. AL8/78</strain>
    </source>
</reference>
<organism evidence="1 2">
    <name type="scientific">Aegilops tauschii subsp. strangulata</name>
    <name type="common">Goatgrass</name>
    <dbReference type="NCBI Taxonomy" id="200361"/>
    <lineage>
        <taxon>Eukaryota</taxon>
        <taxon>Viridiplantae</taxon>
        <taxon>Streptophyta</taxon>
        <taxon>Embryophyta</taxon>
        <taxon>Tracheophyta</taxon>
        <taxon>Spermatophyta</taxon>
        <taxon>Magnoliopsida</taxon>
        <taxon>Liliopsida</taxon>
        <taxon>Poales</taxon>
        <taxon>Poaceae</taxon>
        <taxon>BOP clade</taxon>
        <taxon>Pooideae</taxon>
        <taxon>Triticodae</taxon>
        <taxon>Triticeae</taxon>
        <taxon>Triticinae</taxon>
        <taxon>Aegilops</taxon>
    </lineage>
</organism>
<evidence type="ECO:0000313" key="1">
    <source>
        <dbReference type="EnsemblPlants" id="AET2Gv21285600.26"/>
    </source>
</evidence>
<reference evidence="1" key="3">
    <citation type="journal article" date="2017" name="Nature">
        <title>Genome sequence of the progenitor of the wheat D genome Aegilops tauschii.</title>
        <authorList>
            <person name="Luo M.C."/>
            <person name="Gu Y.Q."/>
            <person name="Puiu D."/>
            <person name="Wang H."/>
            <person name="Twardziok S.O."/>
            <person name="Deal K.R."/>
            <person name="Huo N."/>
            <person name="Zhu T."/>
            <person name="Wang L."/>
            <person name="Wang Y."/>
            <person name="McGuire P.E."/>
            <person name="Liu S."/>
            <person name="Long H."/>
            <person name="Ramasamy R.K."/>
            <person name="Rodriguez J.C."/>
            <person name="Van S.L."/>
            <person name="Yuan L."/>
            <person name="Wang Z."/>
            <person name="Xia Z."/>
            <person name="Xiao L."/>
            <person name="Anderson O.D."/>
            <person name="Ouyang S."/>
            <person name="Liang Y."/>
            <person name="Zimin A.V."/>
            <person name="Pertea G."/>
            <person name="Qi P."/>
            <person name="Bennetzen J.L."/>
            <person name="Dai X."/>
            <person name="Dawson M.W."/>
            <person name="Muller H.G."/>
            <person name="Kugler K."/>
            <person name="Rivarola-Duarte L."/>
            <person name="Spannagl M."/>
            <person name="Mayer K.F.X."/>
            <person name="Lu F.H."/>
            <person name="Bevan M.W."/>
            <person name="Leroy P."/>
            <person name="Li P."/>
            <person name="You F.M."/>
            <person name="Sun Q."/>
            <person name="Liu Z."/>
            <person name="Lyons E."/>
            <person name="Wicker T."/>
            <person name="Salzberg S.L."/>
            <person name="Devos K.M."/>
            <person name="Dvorak J."/>
        </authorList>
    </citation>
    <scope>NUCLEOTIDE SEQUENCE [LARGE SCALE GENOMIC DNA]</scope>
    <source>
        <strain evidence="1">cv. AL8/78</strain>
    </source>
</reference>